<evidence type="ECO:0000256" key="2">
    <source>
        <dbReference type="ARBA" id="ARBA00022692"/>
    </source>
</evidence>
<dbReference type="InterPro" id="IPR004710">
    <property type="entry name" value="Bilac:Na_transpt"/>
</dbReference>
<reference evidence="7" key="1">
    <citation type="journal article" date="2019" name="Int. J. Syst. Evol. Microbiol.">
        <title>The Global Catalogue of Microorganisms (GCM) 10K type strain sequencing project: providing services to taxonomists for standard genome sequencing and annotation.</title>
        <authorList>
            <consortium name="The Broad Institute Genomics Platform"/>
            <consortium name="The Broad Institute Genome Sequencing Center for Infectious Disease"/>
            <person name="Wu L."/>
            <person name="Ma J."/>
        </authorList>
    </citation>
    <scope>NUCLEOTIDE SEQUENCE [LARGE SCALE GENOMIC DNA]</scope>
    <source>
        <strain evidence="7">CGMCC 4.1434</strain>
    </source>
</reference>
<feature type="transmembrane region" description="Helical" evidence="5">
    <location>
        <begin position="225"/>
        <end position="248"/>
    </location>
</feature>
<evidence type="ECO:0000256" key="3">
    <source>
        <dbReference type="ARBA" id="ARBA00022989"/>
    </source>
</evidence>
<keyword evidence="3 5" id="KW-1133">Transmembrane helix</keyword>
<comment type="subcellular location">
    <subcellularLocation>
        <location evidence="1">Membrane</location>
        <topology evidence="1">Multi-pass membrane protein</topology>
    </subcellularLocation>
</comment>
<feature type="transmembrane region" description="Helical" evidence="5">
    <location>
        <begin position="195"/>
        <end position="213"/>
    </location>
</feature>
<comment type="caution">
    <text evidence="6">The sequence shown here is derived from an EMBL/GenBank/DDBJ whole genome shotgun (WGS) entry which is preliminary data.</text>
</comment>
<feature type="transmembrane region" description="Helical" evidence="5">
    <location>
        <begin position="69"/>
        <end position="93"/>
    </location>
</feature>
<dbReference type="Pfam" id="PF01758">
    <property type="entry name" value="SBF"/>
    <property type="match status" value="1"/>
</dbReference>
<gene>
    <name evidence="6" type="ORF">ACFPRA_08260</name>
</gene>
<dbReference type="PANTHER" id="PTHR10361">
    <property type="entry name" value="SODIUM-BILE ACID COTRANSPORTER"/>
    <property type="match status" value="1"/>
</dbReference>
<keyword evidence="2 5" id="KW-0812">Transmembrane</keyword>
<accession>A0ABW0TI57</accession>
<proteinExistence type="predicted"/>
<evidence type="ECO:0000256" key="4">
    <source>
        <dbReference type="ARBA" id="ARBA00023136"/>
    </source>
</evidence>
<evidence type="ECO:0000313" key="6">
    <source>
        <dbReference type="EMBL" id="MFC5588877.1"/>
    </source>
</evidence>
<feature type="transmembrane region" description="Helical" evidence="5">
    <location>
        <begin position="12"/>
        <end position="30"/>
    </location>
</feature>
<keyword evidence="7" id="KW-1185">Reference proteome</keyword>
<dbReference type="Gene3D" id="1.20.1530.20">
    <property type="match status" value="1"/>
</dbReference>
<dbReference type="EMBL" id="JBHSNO010000005">
    <property type="protein sequence ID" value="MFC5588877.1"/>
    <property type="molecule type" value="Genomic_DNA"/>
</dbReference>
<organism evidence="6 7">
    <name type="scientific">Sporosarcina soli</name>
    <dbReference type="NCBI Taxonomy" id="334736"/>
    <lineage>
        <taxon>Bacteria</taxon>
        <taxon>Bacillati</taxon>
        <taxon>Bacillota</taxon>
        <taxon>Bacilli</taxon>
        <taxon>Bacillales</taxon>
        <taxon>Caryophanaceae</taxon>
        <taxon>Sporosarcina</taxon>
    </lineage>
</organism>
<protein>
    <submittedName>
        <fullName evidence="6">Bile acid:sodium symporter family protein</fullName>
    </submittedName>
</protein>
<name>A0ABW0TI57_9BACL</name>
<feature type="transmembrane region" description="Helical" evidence="5">
    <location>
        <begin position="284"/>
        <end position="308"/>
    </location>
</feature>
<evidence type="ECO:0000256" key="1">
    <source>
        <dbReference type="ARBA" id="ARBA00004141"/>
    </source>
</evidence>
<dbReference type="InterPro" id="IPR002657">
    <property type="entry name" value="BilAc:Na_symport/Acr3"/>
</dbReference>
<dbReference type="Proteomes" id="UP001596109">
    <property type="component" value="Unassembled WGS sequence"/>
</dbReference>
<dbReference type="RefSeq" id="WP_381432547.1">
    <property type="nucleotide sequence ID" value="NZ_JBHSNO010000005.1"/>
</dbReference>
<dbReference type="InterPro" id="IPR038770">
    <property type="entry name" value="Na+/solute_symporter_sf"/>
</dbReference>
<keyword evidence="4 5" id="KW-0472">Membrane</keyword>
<feature type="transmembrane region" description="Helical" evidence="5">
    <location>
        <begin position="36"/>
        <end position="57"/>
    </location>
</feature>
<feature type="transmembrane region" description="Helical" evidence="5">
    <location>
        <begin position="99"/>
        <end position="121"/>
    </location>
</feature>
<dbReference type="PANTHER" id="PTHR10361:SF28">
    <property type="entry name" value="P3 PROTEIN-RELATED"/>
    <property type="match status" value="1"/>
</dbReference>
<feature type="transmembrane region" description="Helical" evidence="5">
    <location>
        <begin position="158"/>
        <end position="183"/>
    </location>
</feature>
<feature type="transmembrane region" description="Helical" evidence="5">
    <location>
        <begin position="260"/>
        <end position="278"/>
    </location>
</feature>
<evidence type="ECO:0000313" key="7">
    <source>
        <dbReference type="Proteomes" id="UP001596109"/>
    </source>
</evidence>
<sequence>MKVIQAITTLISKYLPVWIVLLSFIAYFFPNAFILIRNWTGAGLGMIFLLMGMSLSAEKLFSVIRNPKHALLGVLLKWSIMVTVTIGIAYLFFKDNAEIATGVILAGTVPSGTSANIYTFIAGGEAALSITMATMDTFISPVLTPTLVQVFAGKLIPIAFWPLFINIIYIVFIPLLTGLLLQWKWAKRIEVVKPYTAVLSQLALFIVVLSVISNAQPSLQDNLSVLPKIFLAVFFQVTIPMVAGYVIAKSMKVPEENARAILFHTGICNTALAATLAMEHVSSLAAVPAVANMIVNLTIGAIVANLFARRKWKQPTADPFKSMAT</sequence>
<evidence type="ECO:0000256" key="5">
    <source>
        <dbReference type="SAM" id="Phobius"/>
    </source>
</evidence>